<dbReference type="PANTHER" id="PTHR11360:SF303">
    <property type="entry name" value="MAJOR FACILITATOR SUPERFAMILY (MFS) PROFILE DOMAIN-CONTAINING PROTEIN"/>
    <property type="match status" value="1"/>
</dbReference>
<dbReference type="Pfam" id="PF07690">
    <property type="entry name" value="MFS_1"/>
    <property type="match status" value="1"/>
</dbReference>
<dbReference type="GO" id="GO:0008028">
    <property type="term" value="F:monocarboxylic acid transmembrane transporter activity"/>
    <property type="evidence" value="ECO:0007669"/>
    <property type="project" value="TreeGrafter"/>
</dbReference>
<dbReference type="SUPFAM" id="SSF103473">
    <property type="entry name" value="MFS general substrate transporter"/>
    <property type="match status" value="1"/>
</dbReference>
<evidence type="ECO:0000313" key="3">
    <source>
        <dbReference type="EMBL" id="KAH9369189.1"/>
    </source>
</evidence>
<dbReference type="VEuPathDB" id="VectorBase:HLOH_051596"/>
<feature type="region of interest" description="Disordered" evidence="1">
    <location>
        <begin position="82"/>
        <end position="114"/>
    </location>
</feature>
<keyword evidence="2" id="KW-0812">Transmembrane</keyword>
<dbReference type="EMBL" id="JABSTR010000004">
    <property type="protein sequence ID" value="KAH9369189.1"/>
    <property type="molecule type" value="Genomic_DNA"/>
</dbReference>
<dbReference type="InterPro" id="IPR011701">
    <property type="entry name" value="MFS"/>
</dbReference>
<evidence type="ECO:0000313" key="4">
    <source>
        <dbReference type="Proteomes" id="UP000821853"/>
    </source>
</evidence>
<dbReference type="AlphaFoldDB" id="A0A9J6G1K5"/>
<feature type="transmembrane region" description="Helical" evidence="2">
    <location>
        <begin position="280"/>
        <end position="297"/>
    </location>
</feature>
<dbReference type="PANTHER" id="PTHR11360">
    <property type="entry name" value="MONOCARBOXYLATE TRANSPORTER"/>
    <property type="match status" value="1"/>
</dbReference>
<keyword evidence="2" id="KW-0472">Membrane</keyword>
<dbReference type="InterPro" id="IPR050327">
    <property type="entry name" value="Proton-linked_MCT"/>
</dbReference>
<feature type="transmembrane region" description="Helical" evidence="2">
    <location>
        <begin position="304"/>
        <end position="321"/>
    </location>
</feature>
<feature type="compositionally biased region" description="Basic and acidic residues" evidence="1">
    <location>
        <begin position="100"/>
        <end position="114"/>
    </location>
</feature>
<keyword evidence="2" id="KW-1133">Transmembrane helix</keyword>
<dbReference type="Proteomes" id="UP000821853">
    <property type="component" value="Chromosome 2"/>
</dbReference>
<feature type="transmembrane region" description="Helical" evidence="2">
    <location>
        <begin position="216"/>
        <end position="232"/>
    </location>
</feature>
<protein>
    <recommendedName>
        <fullName evidence="5">Monocarboxylate transporter</fullName>
    </recommendedName>
</protein>
<evidence type="ECO:0000256" key="1">
    <source>
        <dbReference type="SAM" id="MobiDB-lite"/>
    </source>
</evidence>
<comment type="caution">
    <text evidence="3">The sequence shown here is derived from an EMBL/GenBank/DDBJ whole genome shotgun (WGS) entry which is preliminary data.</text>
</comment>
<evidence type="ECO:0008006" key="5">
    <source>
        <dbReference type="Google" id="ProtNLM"/>
    </source>
</evidence>
<feature type="transmembrane region" description="Helical" evidence="2">
    <location>
        <begin position="51"/>
        <end position="73"/>
    </location>
</feature>
<dbReference type="OrthoDB" id="410267at2759"/>
<keyword evidence="4" id="KW-1185">Reference proteome</keyword>
<feature type="transmembrane region" description="Helical" evidence="2">
    <location>
        <begin position="183"/>
        <end position="204"/>
    </location>
</feature>
<feature type="transmembrane region" description="Helical" evidence="2">
    <location>
        <begin position="253"/>
        <end position="274"/>
    </location>
</feature>
<reference evidence="3 4" key="1">
    <citation type="journal article" date="2020" name="Cell">
        <title>Large-Scale Comparative Analyses of Tick Genomes Elucidate Their Genetic Diversity and Vector Capacities.</title>
        <authorList>
            <consortium name="Tick Genome and Microbiome Consortium (TIGMIC)"/>
            <person name="Jia N."/>
            <person name="Wang J."/>
            <person name="Shi W."/>
            <person name="Du L."/>
            <person name="Sun Y."/>
            <person name="Zhan W."/>
            <person name="Jiang J.F."/>
            <person name="Wang Q."/>
            <person name="Zhang B."/>
            <person name="Ji P."/>
            <person name="Bell-Sakyi L."/>
            <person name="Cui X.M."/>
            <person name="Yuan T.T."/>
            <person name="Jiang B.G."/>
            <person name="Yang W.F."/>
            <person name="Lam T.T."/>
            <person name="Chang Q.C."/>
            <person name="Ding S.J."/>
            <person name="Wang X.J."/>
            <person name="Zhu J.G."/>
            <person name="Ruan X.D."/>
            <person name="Zhao L."/>
            <person name="Wei J.T."/>
            <person name="Ye R.Z."/>
            <person name="Que T.C."/>
            <person name="Du C.H."/>
            <person name="Zhou Y.H."/>
            <person name="Cheng J.X."/>
            <person name="Dai P.F."/>
            <person name="Guo W.B."/>
            <person name="Han X.H."/>
            <person name="Huang E.J."/>
            <person name="Li L.F."/>
            <person name="Wei W."/>
            <person name="Gao Y.C."/>
            <person name="Liu J.Z."/>
            <person name="Shao H.Z."/>
            <person name="Wang X."/>
            <person name="Wang C.C."/>
            <person name="Yang T.C."/>
            <person name="Huo Q.B."/>
            <person name="Li W."/>
            <person name="Chen H.Y."/>
            <person name="Chen S.E."/>
            <person name="Zhou L.G."/>
            <person name="Ni X.B."/>
            <person name="Tian J.H."/>
            <person name="Sheng Y."/>
            <person name="Liu T."/>
            <person name="Pan Y.S."/>
            <person name="Xia L.Y."/>
            <person name="Li J."/>
            <person name="Zhao F."/>
            <person name="Cao W.C."/>
        </authorList>
    </citation>
    <scope>NUCLEOTIDE SEQUENCE [LARGE SCALE GENOMIC DNA]</scope>
    <source>
        <strain evidence="3">HaeL-2018</strain>
    </source>
</reference>
<dbReference type="OMA" id="CASYFAN"/>
<evidence type="ECO:0000256" key="2">
    <source>
        <dbReference type="SAM" id="Phobius"/>
    </source>
</evidence>
<dbReference type="InterPro" id="IPR036259">
    <property type="entry name" value="MFS_trans_sf"/>
</dbReference>
<dbReference type="Gene3D" id="1.20.1250.20">
    <property type="entry name" value="MFS general substrate transporter like domains"/>
    <property type="match status" value="1"/>
</dbReference>
<feature type="transmembrane region" description="Helical" evidence="2">
    <location>
        <begin position="20"/>
        <end position="39"/>
    </location>
</feature>
<sequence>MRVVHPDPGLHGVNRCMSRYKAWALGIVNMGFVLGGLIFPPLVQWLLDEYGIRGSLLLGGALMLNSTAASFLTKTPRPTAVRRGSGCSAETSPVFFEDPTESRRPDTSSELNERRKSFSEPLESACLCLHGSAPECATSLEKNEHKAISTWKKLSRLCDVSASHSGKRGTWALCLSFLKLPMFYMLAYTIGQMWFLTTTLLTVVVDFAVELGLPKWYAVSLVPVMTAADLVSRPMSGLVMDNNLVRKRTLVSLHLLAYAAAYACMVHFQSYAALAASVSVAGWCSGALVTFACVLLAELVDPEAFGLCMGVSNFIAAFAMLERPLVIG</sequence>
<proteinExistence type="predicted"/>
<organism evidence="3 4">
    <name type="scientific">Haemaphysalis longicornis</name>
    <name type="common">Bush tick</name>
    <dbReference type="NCBI Taxonomy" id="44386"/>
    <lineage>
        <taxon>Eukaryota</taxon>
        <taxon>Metazoa</taxon>
        <taxon>Ecdysozoa</taxon>
        <taxon>Arthropoda</taxon>
        <taxon>Chelicerata</taxon>
        <taxon>Arachnida</taxon>
        <taxon>Acari</taxon>
        <taxon>Parasitiformes</taxon>
        <taxon>Ixodida</taxon>
        <taxon>Ixodoidea</taxon>
        <taxon>Ixodidae</taxon>
        <taxon>Haemaphysalinae</taxon>
        <taxon>Haemaphysalis</taxon>
    </lineage>
</organism>
<accession>A0A9J6G1K5</accession>
<gene>
    <name evidence="3" type="ORF">HPB48_016904</name>
</gene>
<name>A0A9J6G1K5_HAELO</name>